<keyword evidence="7" id="KW-1185">Reference proteome</keyword>
<keyword evidence="2" id="KW-0288">FMN</keyword>
<protein>
    <submittedName>
        <fullName evidence="6">LLM class flavin-dependent oxidoreductase</fullName>
    </submittedName>
</protein>
<feature type="domain" description="Luciferase-like" evidence="5">
    <location>
        <begin position="16"/>
        <end position="191"/>
    </location>
</feature>
<keyword evidence="3" id="KW-0560">Oxidoreductase</keyword>
<dbReference type="InterPro" id="IPR011251">
    <property type="entry name" value="Luciferase-like_dom"/>
</dbReference>
<evidence type="ECO:0000256" key="1">
    <source>
        <dbReference type="ARBA" id="ARBA00022630"/>
    </source>
</evidence>
<accession>A0ABV5CUN0</accession>
<dbReference type="PANTHER" id="PTHR42847:SF4">
    <property type="entry name" value="ALKANESULFONATE MONOOXYGENASE-RELATED"/>
    <property type="match status" value="1"/>
</dbReference>
<dbReference type="Gene3D" id="3.20.20.30">
    <property type="entry name" value="Luciferase-like domain"/>
    <property type="match status" value="1"/>
</dbReference>
<dbReference type="Proteomes" id="UP001582793">
    <property type="component" value="Unassembled WGS sequence"/>
</dbReference>
<evidence type="ECO:0000313" key="7">
    <source>
        <dbReference type="Proteomes" id="UP001582793"/>
    </source>
</evidence>
<dbReference type="RefSeq" id="WP_375735418.1">
    <property type="nucleotide sequence ID" value="NZ_JBCGDC010000067.1"/>
</dbReference>
<evidence type="ECO:0000256" key="4">
    <source>
        <dbReference type="ARBA" id="ARBA00023033"/>
    </source>
</evidence>
<dbReference type="EMBL" id="JBCGDC010000067">
    <property type="protein sequence ID" value="MFB6395713.1"/>
    <property type="molecule type" value="Genomic_DNA"/>
</dbReference>
<evidence type="ECO:0000313" key="6">
    <source>
        <dbReference type="EMBL" id="MFB6395713.1"/>
    </source>
</evidence>
<keyword evidence="1" id="KW-0285">Flavoprotein</keyword>
<comment type="caution">
    <text evidence="6">The sequence shown here is derived from an EMBL/GenBank/DDBJ whole genome shotgun (WGS) entry which is preliminary data.</text>
</comment>
<name>A0ABV5CUN0_9ACTN</name>
<dbReference type="InterPro" id="IPR050172">
    <property type="entry name" value="SsuD_RutA_monooxygenase"/>
</dbReference>
<keyword evidence="4" id="KW-0503">Monooxygenase</keyword>
<gene>
    <name evidence="6" type="ORF">AAFH96_21745</name>
</gene>
<sequence length="295" mass="32207">MTRDVPPPVADGLRFGLLLPNAGYYADPGRLLQLARAADDSGWDGVFLWDHLLLDRATRLPLADSWTAVTAILAGTRRIRGGPLVVPLAQRQPWKVARETVTLDHLSGGRLVLGVGLGASADTDFAAFGLDPAPAVRARRVDESLALLDRLWSGQEVSHHGDRFRLDRVTFLPRPVQRPRIPVWVAATWPAHGPGPLARAARRDGVVPMVREPGGGLRGPDRAELAAILAAVPDHPPGWTVAVPGRLPPDDRPRARALAAGYRDAGATWWLESFDPWRRDPRQAWSWAGQEPPRP</sequence>
<dbReference type="InterPro" id="IPR036661">
    <property type="entry name" value="Luciferase-like_sf"/>
</dbReference>
<dbReference type="Pfam" id="PF00296">
    <property type="entry name" value="Bac_luciferase"/>
    <property type="match status" value="1"/>
</dbReference>
<dbReference type="SUPFAM" id="SSF51679">
    <property type="entry name" value="Bacterial luciferase-like"/>
    <property type="match status" value="1"/>
</dbReference>
<dbReference type="PANTHER" id="PTHR42847">
    <property type="entry name" value="ALKANESULFONATE MONOOXYGENASE"/>
    <property type="match status" value="1"/>
</dbReference>
<evidence type="ECO:0000256" key="3">
    <source>
        <dbReference type="ARBA" id="ARBA00023002"/>
    </source>
</evidence>
<organism evidence="6 7">
    <name type="scientific">Polymorphospora lycopeni</name>
    <dbReference type="NCBI Taxonomy" id="3140240"/>
    <lineage>
        <taxon>Bacteria</taxon>
        <taxon>Bacillati</taxon>
        <taxon>Actinomycetota</taxon>
        <taxon>Actinomycetes</taxon>
        <taxon>Micromonosporales</taxon>
        <taxon>Micromonosporaceae</taxon>
        <taxon>Polymorphospora</taxon>
    </lineage>
</organism>
<proteinExistence type="predicted"/>
<evidence type="ECO:0000256" key="2">
    <source>
        <dbReference type="ARBA" id="ARBA00022643"/>
    </source>
</evidence>
<evidence type="ECO:0000259" key="5">
    <source>
        <dbReference type="Pfam" id="PF00296"/>
    </source>
</evidence>
<reference evidence="6 7" key="1">
    <citation type="submission" date="2024-04" db="EMBL/GenBank/DDBJ databases">
        <title>Polymorphospora sp. isolated from Baiyangdian Lake in Xiong'an New Area.</title>
        <authorList>
            <person name="Zhang X."/>
            <person name="Liu J."/>
        </authorList>
    </citation>
    <scope>NUCLEOTIDE SEQUENCE [LARGE SCALE GENOMIC DNA]</scope>
    <source>
        <strain evidence="6 7">2-325</strain>
    </source>
</reference>